<organism evidence="1 2">
    <name type="scientific">Volvox reticuliferus</name>
    <dbReference type="NCBI Taxonomy" id="1737510"/>
    <lineage>
        <taxon>Eukaryota</taxon>
        <taxon>Viridiplantae</taxon>
        <taxon>Chlorophyta</taxon>
        <taxon>core chlorophytes</taxon>
        <taxon>Chlorophyceae</taxon>
        <taxon>CS clade</taxon>
        <taxon>Chlamydomonadales</taxon>
        <taxon>Volvocaceae</taxon>
        <taxon>Volvox</taxon>
    </lineage>
</organism>
<evidence type="ECO:0000313" key="2">
    <source>
        <dbReference type="Proteomes" id="UP000747110"/>
    </source>
</evidence>
<feature type="non-terminal residue" evidence="1">
    <location>
        <position position="112"/>
    </location>
</feature>
<sequence>LVFRRLREWARANRMLCTAASIQIMARRPLCVIPIYAMLDDTVHMRFMGCWNAWRNYTLGRLRMRCLLGLHLSRANTAHMEIAFKALRKWAELQRAERAREVLKQMRSPTAP</sequence>
<dbReference type="EMBL" id="BNCP01000020">
    <property type="protein sequence ID" value="GIL80820.1"/>
    <property type="molecule type" value="Genomic_DNA"/>
</dbReference>
<evidence type="ECO:0000313" key="1">
    <source>
        <dbReference type="EMBL" id="GIL80820.1"/>
    </source>
</evidence>
<protein>
    <submittedName>
        <fullName evidence="1">Uncharacterized protein</fullName>
    </submittedName>
</protein>
<comment type="caution">
    <text evidence="1">The sequence shown here is derived from an EMBL/GenBank/DDBJ whole genome shotgun (WGS) entry which is preliminary data.</text>
</comment>
<feature type="non-terminal residue" evidence="1">
    <location>
        <position position="1"/>
    </location>
</feature>
<accession>A0A8J4FL45</accession>
<name>A0A8J4FL45_9CHLO</name>
<dbReference type="Proteomes" id="UP000747110">
    <property type="component" value="Unassembled WGS sequence"/>
</dbReference>
<gene>
    <name evidence="1" type="ORF">Vretifemale_9871</name>
</gene>
<proteinExistence type="predicted"/>
<dbReference type="AlphaFoldDB" id="A0A8J4FL45"/>
<keyword evidence="2" id="KW-1185">Reference proteome</keyword>
<reference evidence="1" key="1">
    <citation type="journal article" date="2021" name="Proc. Natl. Acad. Sci. U.S.A.">
        <title>Three genomes in the algal genus Volvox reveal the fate of a haploid sex-determining region after a transition to homothallism.</title>
        <authorList>
            <person name="Yamamoto K."/>
            <person name="Hamaji T."/>
            <person name="Kawai-Toyooka H."/>
            <person name="Matsuzaki R."/>
            <person name="Takahashi F."/>
            <person name="Nishimura Y."/>
            <person name="Kawachi M."/>
            <person name="Noguchi H."/>
            <person name="Minakuchi Y."/>
            <person name="Umen J.G."/>
            <person name="Toyoda A."/>
            <person name="Nozaki H."/>
        </authorList>
    </citation>
    <scope>NUCLEOTIDE SEQUENCE</scope>
    <source>
        <strain evidence="1">NIES-3786</strain>
    </source>
</reference>